<evidence type="ECO:0000313" key="4">
    <source>
        <dbReference type="Proteomes" id="UP000474104"/>
    </source>
</evidence>
<sequence length="193" mass="22655">MDKEKIILESIKLAAANLQLNGVSPKEVIIHSIRYLMELYQAEQGEASQNQEGGRQRQAILAKAILLTEAYIELGFPYESSQALFEQIFHTAGLTEDEIRSFQRRCARKLRLNKSKIGSVLGRWNPRDHSDTKQKVIEDIMKKIKNHEQGEYFYYSRWKYPRQEDIYQLVVEPEGSYLCHVNQQKYYEFEDMG</sequence>
<dbReference type="EMBL" id="RHJS01000002">
    <property type="protein sequence ID" value="RRK32819.1"/>
    <property type="molecule type" value="Genomic_DNA"/>
</dbReference>
<accession>A0A426DIZ6</accession>
<gene>
    <name evidence="2" type="ORF">EBB54_16755</name>
    <name evidence="1" type="ORF">FMM80_16175</name>
</gene>
<dbReference type="Proteomes" id="UP000474104">
    <property type="component" value="Unassembled WGS sequence"/>
</dbReference>
<reference evidence="1 4" key="2">
    <citation type="submission" date="2019-07" db="EMBL/GenBank/DDBJ databases">
        <title>Draft genome sequences of 15 bacterial species constituting the stable defined intestinal microbiota of the GM15 gnotobiotic mouse model.</title>
        <authorList>
            <person name="Elie C."/>
            <person name="Mathieu A."/>
            <person name="Saliou A."/>
            <person name="Darnaud M."/>
            <person name="Leulier F."/>
            <person name="Tamellini A."/>
        </authorList>
    </citation>
    <scope>NUCLEOTIDE SEQUENCE [LARGE SCALE GENOMIC DNA]</scope>
    <source>
        <strain evidence="4">ASF 502</strain>
        <strain evidence="1">MD300</strain>
    </source>
</reference>
<dbReference type="Proteomes" id="UP000274920">
    <property type="component" value="Unassembled WGS sequence"/>
</dbReference>
<name>N2AFL8_9FIRM</name>
<dbReference type="RefSeq" id="WP_004077660.1">
    <property type="nucleotide sequence ID" value="NZ_RHJS01000002.1"/>
</dbReference>
<dbReference type="STRING" id="2044587.C824_01656"/>
<evidence type="ECO:0000313" key="1">
    <source>
        <dbReference type="EMBL" id="NDO70104.1"/>
    </source>
</evidence>
<dbReference type="OrthoDB" id="2056691at2"/>
<protein>
    <submittedName>
        <fullName evidence="2">Uncharacterized protein</fullName>
    </submittedName>
</protein>
<proteinExistence type="predicted"/>
<accession>N2AFL8</accession>
<evidence type="ECO:0000313" key="2">
    <source>
        <dbReference type="EMBL" id="RRK32819.1"/>
    </source>
</evidence>
<dbReference type="EMBL" id="VIRB01000101">
    <property type="protein sequence ID" value="NDO70104.1"/>
    <property type="molecule type" value="Genomic_DNA"/>
</dbReference>
<dbReference type="HOGENOM" id="CLU_1487231_0_0_9"/>
<organism evidence="2 3">
    <name type="scientific">Schaedlerella arabinosiphila</name>
    <dbReference type="NCBI Taxonomy" id="2044587"/>
    <lineage>
        <taxon>Bacteria</taxon>
        <taxon>Bacillati</taxon>
        <taxon>Bacillota</taxon>
        <taxon>Clostridia</taxon>
        <taxon>Lachnospirales</taxon>
        <taxon>Lachnospiraceae</taxon>
        <taxon>Schaedlerella</taxon>
    </lineage>
</organism>
<dbReference type="eggNOG" id="ENOG5033BEE">
    <property type="taxonomic scope" value="Bacteria"/>
</dbReference>
<keyword evidence="3" id="KW-1185">Reference proteome</keyword>
<reference evidence="2" key="1">
    <citation type="submission" date="2018-10" db="EMBL/GenBank/DDBJ databases">
        <title>Schaedlerella arabinophila gen. nov. sp. nov., isolated from the mouse intestinal tract and comparative analysis with the genome of the closely related altered Schaedler flora strain ASF502.</title>
        <authorList>
            <person name="Miyake S."/>
            <person name="Soh M."/>
            <person name="Seedorf H."/>
        </authorList>
    </citation>
    <scope>NUCLEOTIDE SEQUENCE [LARGE SCALE GENOMIC DNA]</scope>
    <source>
        <strain evidence="2">DSM 106076</strain>
    </source>
</reference>
<evidence type="ECO:0000313" key="3">
    <source>
        <dbReference type="Proteomes" id="UP000274920"/>
    </source>
</evidence>
<dbReference type="AlphaFoldDB" id="N2AFL8"/>
<comment type="caution">
    <text evidence="2">The sequence shown here is derived from an EMBL/GenBank/DDBJ whole genome shotgun (WGS) entry which is preliminary data.</text>
</comment>